<name>E6TWC0_EVAC2</name>
<evidence type="ECO:0000313" key="2">
    <source>
        <dbReference type="Proteomes" id="UP000001401"/>
    </source>
</evidence>
<dbReference type="Proteomes" id="UP000001401">
    <property type="component" value="Chromosome"/>
</dbReference>
<accession>E6TWC0</accession>
<dbReference type="KEGG" id="bco:Bcell_2823"/>
<dbReference type="RefSeq" id="WP_013489408.1">
    <property type="nucleotide sequence ID" value="NC_014829.1"/>
</dbReference>
<organism evidence="1 2">
    <name type="scientific">Evansella cellulosilytica (strain ATCC 21833 / DSM 2522 / FERM P-1141 / JCM 9156 / N-4)</name>
    <name type="common">Bacillus cellulosilyticus</name>
    <dbReference type="NCBI Taxonomy" id="649639"/>
    <lineage>
        <taxon>Bacteria</taxon>
        <taxon>Bacillati</taxon>
        <taxon>Bacillota</taxon>
        <taxon>Bacilli</taxon>
        <taxon>Bacillales</taxon>
        <taxon>Bacillaceae</taxon>
        <taxon>Evansella</taxon>
    </lineage>
</organism>
<dbReference type="STRING" id="649639.Bcell_2823"/>
<dbReference type="OrthoDB" id="2680078at2"/>
<gene>
    <name evidence="1" type="ordered locus">Bcell_2823</name>
</gene>
<keyword evidence="2" id="KW-1185">Reference proteome</keyword>
<dbReference type="eggNOG" id="ENOG502ZAU4">
    <property type="taxonomic scope" value="Bacteria"/>
</dbReference>
<reference evidence="1" key="1">
    <citation type="submission" date="2010-12" db="EMBL/GenBank/DDBJ databases">
        <title>Complete sequence of Bacillus cellulosilyticus DSM 2522.</title>
        <authorList>
            <consortium name="US DOE Joint Genome Institute"/>
            <person name="Lucas S."/>
            <person name="Copeland A."/>
            <person name="Lapidus A."/>
            <person name="Cheng J.-F."/>
            <person name="Bruce D."/>
            <person name="Goodwin L."/>
            <person name="Pitluck S."/>
            <person name="Chertkov O."/>
            <person name="Detter J.C."/>
            <person name="Han C."/>
            <person name="Tapia R."/>
            <person name="Land M."/>
            <person name="Hauser L."/>
            <person name="Jeffries C."/>
            <person name="Kyrpides N."/>
            <person name="Ivanova N."/>
            <person name="Mikhailova N."/>
            <person name="Brumm P."/>
            <person name="Mead D."/>
            <person name="Woyke T."/>
        </authorList>
    </citation>
    <scope>NUCLEOTIDE SEQUENCE [LARGE SCALE GENOMIC DNA]</scope>
    <source>
        <strain evidence="1">DSM 2522</strain>
    </source>
</reference>
<dbReference type="HOGENOM" id="CLU_1155133_0_0_9"/>
<protein>
    <submittedName>
        <fullName evidence="1">Uncharacterized protein</fullName>
    </submittedName>
</protein>
<sequence>MSKFERMCIKVPKVYDWITHQAEKQFQFDQDDLDFFTVEDPALQTTDTLVDDVCAYFLPETVKVDAQLLIPEPKKWMKHDGDDICQEVGEREDFFYDELDANLQIVKLQKQGEFQIILSADKLPPLYSEPIPFFKLEKVVLCAPEGTDVVCDVYDIVADGSFVCNGDGTEWTIDLSLLICQSIQAEAIVKVEVEGKHCKPREEIPLPIVTKECPDFEFPPQCPTVFPRPHKK</sequence>
<proteinExistence type="predicted"/>
<evidence type="ECO:0000313" key="1">
    <source>
        <dbReference type="EMBL" id="ADU31076.1"/>
    </source>
</evidence>
<dbReference type="AlphaFoldDB" id="E6TWC0"/>
<dbReference type="EMBL" id="CP002394">
    <property type="protein sequence ID" value="ADU31076.1"/>
    <property type="molecule type" value="Genomic_DNA"/>
</dbReference>